<dbReference type="PANTHER" id="PTHR31876">
    <property type="entry name" value="COV-LIKE PROTEIN 1"/>
    <property type="match status" value="1"/>
</dbReference>
<dbReference type="EMBL" id="CASHTH010001231">
    <property type="protein sequence ID" value="CAI8013032.1"/>
    <property type="molecule type" value="Genomic_DNA"/>
</dbReference>
<protein>
    <submittedName>
        <fullName evidence="2">Protein LIKE COV 1</fullName>
    </submittedName>
</protein>
<reference evidence="2" key="1">
    <citation type="submission" date="2023-03" db="EMBL/GenBank/DDBJ databases">
        <authorList>
            <person name="Steffen K."/>
            <person name="Cardenas P."/>
        </authorList>
    </citation>
    <scope>NUCLEOTIDE SEQUENCE</scope>
</reference>
<sequence>MELFPLLVTILVIAVIIGYADSFVHPLIKFLPWDLPIIGGLTFTGVGLIVLALLFYLTGLAVSSRIGRGSFRFAGKVMNRTPVVGAIYGLTQTVATVMSSQYRFSRVVFIEWPRDGMIALGFVTGRAVSTTGESVVIVYVPTVPNPTSGNMAIVVEDDVFETDMTVEEAMKMVFSGGIVIPESLAFARLPREKGPTSLWDASKPRIS</sequence>
<proteinExistence type="predicted"/>
<dbReference type="Pfam" id="PF04367">
    <property type="entry name" value="DUF502"/>
    <property type="match status" value="1"/>
</dbReference>
<keyword evidence="1" id="KW-0812">Transmembrane</keyword>
<dbReference type="AlphaFoldDB" id="A0AA35WGR6"/>
<evidence type="ECO:0000313" key="3">
    <source>
        <dbReference type="Proteomes" id="UP001174909"/>
    </source>
</evidence>
<accession>A0AA35WGR6</accession>
<organism evidence="2 3">
    <name type="scientific">Geodia barretti</name>
    <name type="common">Barrett's horny sponge</name>
    <dbReference type="NCBI Taxonomy" id="519541"/>
    <lineage>
        <taxon>Eukaryota</taxon>
        <taxon>Metazoa</taxon>
        <taxon>Porifera</taxon>
        <taxon>Demospongiae</taxon>
        <taxon>Heteroscleromorpha</taxon>
        <taxon>Tetractinellida</taxon>
        <taxon>Astrophorina</taxon>
        <taxon>Geodiidae</taxon>
        <taxon>Geodia</taxon>
    </lineage>
</organism>
<evidence type="ECO:0000256" key="1">
    <source>
        <dbReference type="SAM" id="Phobius"/>
    </source>
</evidence>
<dbReference type="PANTHER" id="PTHR31876:SF26">
    <property type="entry name" value="PROTEIN LIKE COV 2"/>
    <property type="match status" value="1"/>
</dbReference>
<name>A0AA35WGR6_GEOBA</name>
<keyword evidence="1" id="KW-1133">Transmembrane helix</keyword>
<feature type="transmembrane region" description="Helical" evidence="1">
    <location>
        <begin position="38"/>
        <end position="62"/>
    </location>
</feature>
<dbReference type="Proteomes" id="UP001174909">
    <property type="component" value="Unassembled WGS sequence"/>
</dbReference>
<gene>
    <name evidence="2" type="ORF">GBAR_LOCUS8306</name>
</gene>
<keyword evidence="1" id="KW-0472">Membrane</keyword>
<dbReference type="InterPro" id="IPR007462">
    <property type="entry name" value="COV1-like"/>
</dbReference>
<comment type="caution">
    <text evidence="2">The sequence shown here is derived from an EMBL/GenBank/DDBJ whole genome shotgun (WGS) entry which is preliminary data.</text>
</comment>
<keyword evidence="3" id="KW-1185">Reference proteome</keyword>
<evidence type="ECO:0000313" key="2">
    <source>
        <dbReference type="EMBL" id="CAI8013032.1"/>
    </source>
</evidence>